<dbReference type="GO" id="GO:0016020">
    <property type="term" value="C:membrane"/>
    <property type="evidence" value="ECO:0007669"/>
    <property type="project" value="UniProtKB-SubCell"/>
</dbReference>
<dbReference type="SMART" id="SM00220">
    <property type="entry name" value="S_TKc"/>
    <property type="match status" value="1"/>
</dbReference>
<evidence type="ECO:0000256" key="11">
    <source>
        <dbReference type="ARBA" id="ARBA00023180"/>
    </source>
</evidence>
<evidence type="ECO:0000256" key="2">
    <source>
        <dbReference type="ARBA" id="ARBA00022527"/>
    </source>
</evidence>
<dbReference type="Gene3D" id="1.10.510.10">
    <property type="entry name" value="Transferase(Phosphotransferase) domain 1"/>
    <property type="match status" value="1"/>
</dbReference>
<dbReference type="SUPFAM" id="SSF56112">
    <property type="entry name" value="Protein kinase-like (PK-like)"/>
    <property type="match status" value="1"/>
</dbReference>
<evidence type="ECO:0000313" key="18">
    <source>
        <dbReference type="Proteomes" id="UP000289738"/>
    </source>
</evidence>
<dbReference type="Pfam" id="PF00069">
    <property type="entry name" value="Pkinase"/>
    <property type="match status" value="1"/>
</dbReference>
<dbReference type="GO" id="GO:0030247">
    <property type="term" value="F:polysaccharide binding"/>
    <property type="evidence" value="ECO:0007669"/>
    <property type="project" value="InterPro"/>
</dbReference>
<reference evidence="17 18" key="1">
    <citation type="submission" date="2019-01" db="EMBL/GenBank/DDBJ databases">
        <title>Sequencing of cultivated peanut Arachis hypogaea provides insights into genome evolution and oil improvement.</title>
        <authorList>
            <person name="Chen X."/>
        </authorList>
    </citation>
    <scope>NUCLEOTIDE SEQUENCE [LARGE SCALE GENOMIC DNA]</scope>
    <source>
        <strain evidence="18">cv. Fuhuasheng</strain>
        <tissue evidence="17">Leaves</tissue>
    </source>
</reference>
<protein>
    <recommendedName>
        <fullName evidence="16">Protein kinase domain-containing protein</fullName>
    </recommendedName>
</protein>
<dbReference type="InterPro" id="IPR025287">
    <property type="entry name" value="WAK_GUB"/>
</dbReference>
<keyword evidence="6 12" id="KW-0547">Nucleotide-binding</keyword>
<dbReference type="InterPro" id="IPR017441">
    <property type="entry name" value="Protein_kinase_ATP_BS"/>
</dbReference>
<dbReference type="Gene3D" id="3.30.200.20">
    <property type="entry name" value="Phosphorylase Kinase, domain 1"/>
    <property type="match status" value="1"/>
</dbReference>
<evidence type="ECO:0000256" key="15">
    <source>
        <dbReference type="SAM" id="SignalP"/>
    </source>
</evidence>
<keyword evidence="10 14" id="KW-0472">Membrane</keyword>
<dbReference type="STRING" id="3818.A0A445BSG4"/>
<evidence type="ECO:0000256" key="1">
    <source>
        <dbReference type="ARBA" id="ARBA00004479"/>
    </source>
</evidence>
<keyword evidence="9 14" id="KW-1133">Transmembrane helix</keyword>
<name>A0A445BSG4_ARAHY</name>
<evidence type="ECO:0000256" key="9">
    <source>
        <dbReference type="ARBA" id="ARBA00022989"/>
    </source>
</evidence>
<keyword evidence="2" id="KW-0723">Serine/threonine-protein kinase</keyword>
<dbReference type="Proteomes" id="UP000289738">
    <property type="component" value="Chromosome A08"/>
</dbReference>
<evidence type="ECO:0000256" key="8">
    <source>
        <dbReference type="ARBA" id="ARBA00022840"/>
    </source>
</evidence>
<dbReference type="Pfam" id="PF13947">
    <property type="entry name" value="GUB_WAK_bind"/>
    <property type="match status" value="2"/>
</dbReference>
<keyword evidence="3" id="KW-0808">Transferase</keyword>
<dbReference type="PROSITE" id="PS50011">
    <property type="entry name" value="PROTEIN_KINASE_DOM"/>
    <property type="match status" value="1"/>
</dbReference>
<keyword evidence="18" id="KW-1185">Reference proteome</keyword>
<evidence type="ECO:0000256" key="13">
    <source>
        <dbReference type="SAM" id="MobiDB-lite"/>
    </source>
</evidence>
<organism evidence="17 18">
    <name type="scientific">Arachis hypogaea</name>
    <name type="common">Peanut</name>
    <dbReference type="NCBI Taxonomy" id="3818"/>
    <lineage>
        <taxon>Eukaryota</taxon>
        <taxon>Viridiplantae</taxon>
        <taxon>Streptophyta</taxon>
        <taxon>Embryophyta</taxon>
        <taxon>Tracheophyta</taxon>
        <taxon>Spermatophyta</taxon>
        <taxon>Magnoliopsida</taxon>
        <taxon>eudicotyledons</taxon>
        <taxon>Gunneridae</taxon>
        <taxon>Pentapetalae</taxon>
        <taxon>rosids</taxon>
        <taxon>fabids</taxon>
        <taxon>Fabales</taxon>
        <taxon>Fabaceae</taxon>
        <taxon>Papilionoideae</taxon>
        <taxon>50 kb inversion clade</taxon>
        <taxon>dalbergioids sensu lato</taxon>
        <taxon>Dalbergieae</taxon>
        <taxon>Pterocarpus clade</taxon>
        <taxon>Arachis</taxon>
    </lineage>
</organism>
<feature type="signal peptide" evidence="15">
    <location>
        <begin position="1"/>
        <end position="19"/>
    </location>
</feature>
<dbReference type="EMBL" id="SDMP01000008">
    <property type="protein sequence ID" value="RYR41635.1"/>
    <property type="molecule type" value="Genomic_DNA"/>
</dbReference>
<feature type="transmembrane region" description="Helical" evidence="14">
    <location>
        <begin position="541"/>
        <end position="574"/>
    </location>
</feature>
<comment type="caution">
    <text evidence="17">The sequence shown here is derived from an EMBL/GenBank/DDBJ whole genome shotgun (WGS) entry which is preliminary data.</text>
</comment>
<evidence type="ECO:0000256" key="4">
    <source>
        <dbReference type="ARBA" id="ARBA00022692"/>
    </source>
</evidence>
<feature type="binding site" evidence="12">
    <location>
        <position position="641"/>
    </location>
    <ligand>
        <name>ATP</name>
        <dbReference type="ChEBI" id="CHEBI:30616"/>
    </ligand>
</feature>
<evidence type="ECO:0000313" key="17">
    <source>
        <dbReference type="EMBL" id="RYR41635.1"/>
    </source>
</evidence>
<dbReference type="InterPro" id="IPR000719">
    <property type="entry name" value="Prot_kinase_dom"/>
</dbReference>
<evidence type="ECO:0000256" key="14">
    <source>
        <dbReference type="SAM" id="Phobius"/>
    </source>
</evidence>
<comment type="subcellular location">
    <subcellularLocation>
        <location evidence="1">Membrane</location>
        <topology evidence="1">Single-pass type I membrane protein</topology>
    </subcellularLocation>
</comment>
<dbReference type="PROSITE" id="PS00107">
    <property type="entry name" value="PROTEIN_KINASE_ATP"/>
    <property type="match status" value="1"/>
</dbReference>
<keyword evidence="8 12" id="KW-0067">ATP-binding</keyword>
<dbReference type="AlphaFoldDB" id="A0A445BSG4"/>
<dbReference type="PANTHER" id="PTHR27009">
    <property type="entry name" value="RUST RESISTANCE KINASE LR10-RELATED"/>
    <property type="match status" value="1"/>
</dbReference>
<keyword evidence="4 14" id="KW-0812">Transmembrane</keyword>
<dbReference type="GO" id="GO:0005524">
    <property type="term" value="F:ATP binding"/>
    <property type="evidence" value="ECO:0007669"/>
    <property type="project" value="UniProtKB-UniRule"/>
</dbReference>
<evidence type="ECO:0000259" key="16">
    <source>
        <dbReference type="PROSITE" id="PS50011"/>
    </source>
</evidence>
<gene>
    <name evidence="17" type="ORF">Ahy_A08g038043</name>
</gene>
<keyword evidence="11" id="KW-0325">Glycoprotein</keyword>
<feature type="chain" id="PRO_5019255304" description="Protein kinase domain-containing protein" evidence="15">
    <location>
        <begin position="20"/>
        <end position="930"/>
    </location>
</feature>
<feature type="region of interest" description="Disordered" evidence="13">
    <location>
        <begin position="896"/>
        <end position="930"/>
    </location>
</feature>
<evidence type="ECO:0000256" key="3">
    <source>
        <dbReference type="ARBA" id="ARBA00022679"/>
    </source>
</evidence>
<dbReference type="InterPro" id="IPR045874">
    <property type="entry name" value="LRK10/LRL21-25-like"/>
</dbReference>
<evidence type="ECO:0000256" key="5">
    <source>
        <dbReference type="ARBA" id="ARBA00022729"/>
    </source>
</evidence>
<keyword evidence="7" id="KW-0418">Kinase</keyword>
<dbReference type="FunFam" id="3.30.200.20:FF:000178">
    <property type="entry name" value="serine/threonine-protein kinase PBS1-like"/>
    <property type="match status" value="1"/>
</dbReference>
<feature type="compositionally biased region" description="Low complexity" evidence="13">
    <location>
        <begin position="916"/>
        <end position="930"/>
    </location>
</feature>
<sequence length="930" mass="106720">MLSLCSFLVPLLLLLGISSYVFNNIYDSRWDSEVAIDANKTMCSSGWCGRHDIRYPFRLNNSSPSHCGEHRYTLSCENDNQLFLYLKSIKFQVQSINYNNYTIRLVDVNVPLHTHNHSSLPSYSLTSSNFTRDDPYQYWFYTQHFNDVITLTKQMVYLMRYPPYGVESSTAVANCMNGSYALGSTFYVSDLDKRLQDLAFRDSCHIDWMYLTSWPTEIKQINISCTDIHRLLLYGFELSWMKGYCYNDTDFAILGDHNNIVCYNNHYERSPFDNYVVSWIVICLVNGTTLSQIINYGLFGSDGQLLYGAHTFPRDFVVATDSDKRMCLSGWCGRHDIRYPFRLNNSSPSHCGEHRYTLSCENDNQLFLYLKSIKFQVQSINYNNYTIRLVDANVALHSHDHSYLLPYSLASYNFTRAKNEPYDWFYKQHNDVIILTKQMLYLKCPPYGVKSSATAAATTCMNGSYALGSTFYVSDIDKPLQDLAFGDLCQVEWMYLTSWPTEIKHTNISCADNHHMLLYGFELSWLKAYCKNDDPGYAMLILVPLIVGCLVYGTILFFLGKFGLGVLFIVIFCICKWRRRHLSIYDSIEDFLRSDNNIMPIRYSYKEIKNITGKFKTKLGNGGYGSVFQGKLRSGRLVAVKVLNKAKSNGQEFINEVATIGRIHHVNVVQLIGFCVEGSKRCLVYELMQNGSLEKYIFSPQESASNSLSCEKLYNISLGVARGIEYLHNGCDIKILHFDIKPHNILLDEKFNPKVSDFGLARLYPTDKSIVSLTAARGTIGYMAPELFYKNVGTISYKADVYSFGMLLMEMASRRKNLNALTENSSQIYFPFWVYDQLQDGREITIENDTDEEMKLAKKMMIVALWCIQTKPTDRPSMKRVVEMLEQDEDLLEMPSKPYFYPLDEPEGEVGKDSSSRVSSDMSSVSGSKE</sequence>
<dbReference type="InterPro" id="IPR008271">
    <property type="entry name" value="Ser/Thr_kinase_AS"/>
</dbReference>
<evidence type="ECO:0000256" key="6">
    <source>
        <dbReference type="ARBA" id="ARBA00022741"/>
    </source>
</evidence>
<accession>A0A445BSG4</accession>
<evidence type="ECO:0000256" key="7">
    <source>
        <dbReference type="ARBA" id="ARBA00022777"/>
    </source>
</evidence>
<evidence type="ECO:0000256" key="10">
    <source>
        <dbReference type="ARBA" id="ARBA00023136"/>
    </source>
</evidence>
<dbReference type="FunFam" id="1.10.510.10:FF:000590">
    <property type="entry name" value="PR5-like receptor kinase"/>
    <property type="match status" value="1"/>
</dbReference>
<dbReference type="PROSITE" id="PS00108">
    <property type="entry name" value="PROTEIN_KINASE_ST"/>
    <property type="match status" value="1"/>
</dbReference>
<keyword evidence="5 15" id="KW-0732">Signal</keyword>
<proteinExistence type="predicted"/>
<feature type="domain" description="Protein kinase" evidence="16">
    <location>
        <begin position="613"/>
        <end position="900"/>
    </location>
</feature>
<dbReference type="InterPro" id="IPR011009">
    <property type="entry name" value="Kinase-like_dom_sf"/>
</dbReference>
<evidence type="ECO:0000256" key="12">
    <source>
        <dbReference type="PROSITE-ProRule" id="PRU10141"/>
    </source>
</evidence>
<dbReference type="GO" id="GO:0004674">
    <property type="term" value="F:protein serine/threonine kinase activity"/>
    <property type="evidence" value="ECO:0007669"/>
    <property type="project" value="UniProtKB-KW"/>
</dbReference>